<dbReference type="AlphaFoldDB" id="A0A087E157"/>
<reference evidence="2 3" key="1">
    <citation type="submission" date="2014-03" db="EMBL/GenBank/DDBJ databases">
        <title>Genomics of Bifidobacteria.</title>
        <authorList>
            <person name="Ventura M."/>
            <person name="Milani C."/>
            <person name="Lugli G.A."/>
        </authorList>
    </citation>
    <scope>NUCLEOTIDE SEQUENCE [LARGE SCALE GENOMIC DNA]</scope>
    <source>
        <strain evidence="2 3">LMG 21395</strain>
    </source>
</reference>
<feature type="region of interest" description="Disordered" evidence="1">
    <location>
        <begin position="1"/>
        <end position="25"/>
    </location>
</feature>
<dbReference type="EC" id="6.3.2.-" evidence="2"/>
<sequence>MPQLRDSGTHALTGSDGVDAARSPQYGTGERIFGIETEYGVSMTGGERRIDARQVAATMFLPMVAQARSTNTYLRNGARLYLDVGSHPEYATAETRDPFDALEQDLAGESVIRGLALQAQERIRAKVGEHATVHVFKNNVDSAGHAFGCHENYLVRRYVPLPVIERELLPFLITRQLFSGAGRVTDHGFELSQRADYLDEAVSSATTRARPMVNTRDEPHADPDQFRRLHVIISDSNRSQFVTFMKLATTHLVLGVIESSVRAGRASGFQACTLADPNLANRAISRDITGRTAVRLASDRGDGNAAWHPEGSASALDIQQHYLDIVRKAVTADPDSVSGTLPRTDVPRVLDDWQGLLDLIAANDVAALADRLDWAAKYRLLSALGGHGRRIDPWRAQQLDMDYHDIVNGSVYPALVRRGMMRVLVSELDVGRAVDRPPADTRAAMRGQFVREAMRCGARFSCDWTRLTLSEPVHGEVVMLDPFDAGPSPAFDEVLARLEKSASQT</sequence>
<dbReference type="RefSeq" id="WP_029577129.1">
    <property type="nucleotide sequence ID" value="NZ_JGZT01000008.1"/>
</dbReference>
<evidence type="ECO:0000313" key="2">
    <source>
        <dbReference type="EMBL" id="KFJ01508.1"/>
    </source>
</evidence>
<dbReference type="OrthoDB" id="9760627at2"/>
<dbReference type="PANTHER" id="PTHR42307">
    <property type="entry name" value="PUP DEAMIDASE/DEPUPYLASE"/>
    <property type="match status" value="1"/>
</dbReference>
<dbReference type="GO" id="GO:0070490">
    <property type="term" value="P:protein pupylation"/>
    <property type="evidence" value="ECO:0007669"/>
    <property type="project" value="TreeGrafter"/>
</dbReference>
<dbReference type="Pfam" id="PF03136">
    <property type="entry name" value="Pup_ligase"/>
    <property type="match status" value="1"/>
</dbReference>
<gene>
    <name evidence="2" type="ORF">THER5_1398</name>
</gene>
<proteinExistence type="predicted"/>
<organism evidence="2 3">
    <name type="scientific">Bifidobacterium thermacidophilum subsp. thermacidophilum</name>
    <dbReference type="NCBI Taxonomy" id="79262"/>
    <lineage>
        <taxon>Bacteria</taxon>
        <taxon>Bacillati</taxon>
        <taxon>Actinomycetota</taxon>
        <taxon>Actinomycetes</taxon>
        <taxon>Bifidobacteriales</taxon>
        <taxon>Bifidobacteriaceae</taxon>
        <taxon>Bifidobacterium</taxon>
    </lineage>
</organism>
<dbReference type="GO" id="GO:0005524">
    <property type="term" value="F:ATP binding"/>
    <property type="evidence" value="ECO:0007669"/>
    <property type="project" value="TreeGrafter"/>
</dbReference>
<accession>A0A087E157</accession>
<dbReference type="InterPro" id="IPR004347">
    <property type="entry name" value="Pup_ligase/deamidase"/>
</dbReference>
<dbReference type="GO" id="GO:0016874">
    <property type="term" value="F:ligase activity"/>
    <property type="evidence" value="ECO:0007669"/>
    <property type="project" value="UniProtKB-KW"/>
</dbReference>
<dbReference type="PANTHER" id="PTHR42307:SF3">
    <property type="entry name" value="PUP--PROTEIN LIGASE"/>
    <property type="match status" value="1"/>
</dbReference>
<dbReference type="Proteomes" id="UP000029003">
    <property type="component" value="Unassembled WGS sequence"/>
</dbReference>
<dbReference type="GO" id="GO:0010498">
    <property type="term" value="P:proteasomal protein catabolic process"/>
    <property type="evidence" value="ECO:0007669"/>
    <property type="project" value="InterPro"/>
</dbReference>
<dbReference type="EMBL" id="JGZT01000008">
    <property type="protein sequence ID" value="KFJ01508.1"/>
    <property type="molecule type" value="Genomic_DNA"/>
</dbReference>
<evidence type="ECO:0000256" key="1">
    <source>
        <dbReference type="SAM" id="MobiDB-lite"/>
    </source>
</evidence>
<evidence type="ECO:0000313" key="3">
    <source>
        <dbReference type="Proteomes" id="UP000029003"/>
    </source>
</evidence>
<protein>
    <submittedName>
        <fullName evidence="2">Pup-ligase protein</fullName>
        <ecNumber evidence="2">6.3.2.-</ecNumber>
    </submittedName>
</protein>
<name>A0A087E157_9BIFI</name>
<comment type="caution">
    <text evidence="2">The sequence shown here is derived from an EMBL/GenBank/DDBJ whole genome shotgun (WGS) entry which is preliminary data.</text>
</comment>
<dbReference type="GO" id="GO:0019941">
    <property type="term" value="P:modification-dependent protein catabolic process"/>
    <property type="evidence" value="ECO:0007669"/>
    <property type="project" value="InterPro"/>
</dbReference>
<keyword evidence="2" id="KW-0436">Ligase</keyword>